<accession>A0A2R8C154</accession>
<organism evidence="1 2">
    <name type="scientific">Palleronia abyssalis</name>
    <dbReference type="NCBI Taxonomy" id="1501240"/>
    <lineage>
        <taxon>Bacteria</taxon>
        <taxon>Pseudomonadati</taxon>
        <taxon>Pseudomonadota</taxon>
        <taxon>Alphaproteobacteria</taxon>
        <taxon>Rhodobacterales</taxon>
        <taxon>Roseobacteraceae</taxon>
        <taxon>Palleronia</taxon>
    </lineage>
</organism>
<protein>
    <submittedName>
        <fullName evidence="1">Uncharacterized protein</fullName>
    </submittedName>
</protein>
<sequence length="51" mass="5304">MHVQHSTPMTLLRARVIADMTARTLGPASQTSPLQAVCGLARAVTEDGDAG</sequence>
<dbReference type="EMBL" id="ONZF01000015">
    <property type="protein sequence ID" value="SPJ26141.1"/>
    <property type="molecule type" value="Genomic_DNA"/>
</dbReference>
<dbReference type="Proteomes" id="UP000244912">
    <property type="component" value="Unassembled WGS sequence"/>
</dbReference>
<evidence type="ECO:0000313" key="2">
    <source>
        <dbReference type="Proteomes" id="UP000244912"/>
    </source>
</evidence>
<evidence type="ECO:0000313" key="1">
    <source>
        <dbReference type="EMBL" id="SPJ26141.1"/>
    </source>
</evidence>
<dbReference type="AlphaFoldDB" id="A0A2R8C154"/>
<gene>
    <name evidence="1" type="ORF">PAA8504_03997</name>
</gene>
<reference evidence="1 2" key="1">
    <citation type="submission" date="2018-03" db="EMBL/GenBank/DDBJ databases">
        <authorList>
            <person name="Keele B.F."/>
        </authorList>
    </citation>
    <scope>NUCLEOTIDE SEQUENCE [LARGE SCALE GENOMIC DNA]</scope>
    <source>
        <strain evidence="1 2">CECT 8504</strain>
    </source>
</reference>
<proteinExistence type="predicted"/>
<name>A0A2R8C154_9RHOB</name>
<keyword evidence="2" id="KW-1185">Reference proteome</keyword>